<accession>A0A7S1AWK8</accession>
<dbReference type="EMBL" id="HBFQ01058945">
    <property type="protein sequence ID" value="CAD8867382.1"/>
    <property type="molecule type" value="Transcribed_RNA"/>
</dbReference>
<keyword evidence="1" id="KW-0472">Membrane</keyword>
<reference evidence="2" key="1">
    <citation type="submission" date="2021-01" db="EMBL/GenBank/DDBJ databases">
        <authorList>
            <person name="Corre E."/>
            <person name="Pelletier E."/>
            <person name="Niang G."/>
            <person name="Scheremetjew M."/>
            <person name="Finn R."/>
            <person name="Kale V."/>
            <person name="Holt S."/>
            <person name="Cochrane G."/>
            <person name="Meng A."/>
            <person name="Brown T."/>
            <person name="Cohen L."/>
        </authorList>
    </citation>
    <scope>NUCLEOTIDE SEQUENCE</scope>
</reference>
<protein>
    <submittedName>
        <fullName evidence="2">Uncharacterized protein</fullName>
    </submittedName>
</protein>
<feature type="transmembrane region" description="Helical" evidence="1">
    <location>
        <begin position="12"/>
        <end position="35"/>
    </location>
</feature>
<feature type="transmembrane region" description="Helical" evidence="1">
    <location>
        <begin position="147"/>
        <end position="166"/>
    </location>
</feature>
<proteinExistence type="predicted"/>
<feature type="transmembrane region" description="Helical" evidence="1">
    <location>
        <begin position="223"/>
        <end position="243"/>
    </location>
</feature>
<dbReference type="AlphaFoldDB" id="A0A7S1AWK8"/>
<name>A0A7S1AWK8_NOCSC</name>
<evidence type="ECO:0000313" key="2">
    <source>
        <dbReference type="EMBL" id="CAD8867382.1"/>
    </source>
</evidence>
<keyword evidence="1" id="KW-1133">Transmembrane helix</keyword>
<feature type="transmembrane region" description="Helical" evidence="1">
    <location>
        <begin position="277"/>
        <end position="300"/>
    </location>
</feature>
<feature type="transmembrane region" description="Helical" evidence="1">
    <location>
        <begin position="250"/>
        <end position="271"/>
    </location>
</feature>
<sequence length="385" mass="44048">MKPDRGSHAELLWTISFLFLHLLSLGTEIFALYVFAHLWTTDDSDHFWVSCFFLVFAVFTLSGIWCSVCAWDWKPHGTRALGLPLKEQPRWIGILLVLPYGFFQFIIILLTTDEFLRRRQETPTQTLREEQRVHTLHGKAVLGMMEGFLTALCLICTVLGITETINTTPIKHHSTLDYCITFAVPILLLSAGTGLLVLDQCLSKRLSLDSHEWQGYGQSLLHIVFRCVEVWSRAIIFAIFIVILRKDFDYTLHVLLVFDVLVALTLIAVHGGAETSWSVRLVCAIPCIFADIFFFIDSPYKRMAARKLSSCLFWRNVLEVVVMMVITPVLVQSDSVATHLRCMWQTNGITLSLDIIAWILYPHHVFLPELGQFGVYRRCAKRELP</sequence>
<keyword evidence="1" id="KW-0812">Transmembrane</keyword>
<feature type="transmembrane region" description="Helical" evidence="1">
    <location>
        <begin position="91"/>
        <end position="110"/>
    </location>
</feature>
<feature type="transmembrane region" description="Helical" evidence="1">
    <location>
        <begin position="47"/>
        <end position="71"/>
    </location>
</feature>
<feature type="transmembrane region" description="Helical" evidence="1">
    <location>
        <begin position="178"/>
        <end position="198"/>
    </location>
</feature>
<organism evidence="2">
    <name type="scientific">Noctiluca scintillans</name>
    <name type="common">Sea sparkle</name>
    <name type="synonym">Red tide dinoflagellate</name>
    <dbReference type="NCBI Taxonomy" id="2966"/>
    <lineage>
        <taxon>Eukaryota</taxon>
        <taxon>Sar</taxon>
        <taxon>Alveolata</taxon>
        <taxon>Dinophyceae</taxon>
        <taxon>Noctilucales</taxon>
        <taxon>Noctilucaceae</taxon>
        <taxon>Noctiluca</taxon>
    </lineage>
</organism>
<gene>
    <name evidence="2" type="ORF">NSCI0253_LOCUS41737</name>
</gene>
<evidence type="ECO:0000256" key="1">
    <source>
        <dbReference type="SAM" id="Phobius"/>
    </source>
</evidence>